<proteinExistence type="predicted"/>
<dbReference type="GO" id="GO:0003841">
    <property type="term" value="F:1-acylglycerol-3-phosphate O-acyltransferase activity"/>
    <property type="evidence" value="ECO:0007669"/>
    <property type="project" value="TreeGrafter"/>
</dbReference>
<dbReference type="STRING" id="1122204.SAMN05421781_0761"/>
<dbReference type="SMART" id="SM00563">
    <property type="entry name" value="PlsC"/>
    <property type="match status" value="1"/>
</dbReference>
<dbReference type="RefSeq" id="WP_091611351.1">
    <property type="nucleotide sequence ID" value="NZ_FNNC01000001.1"/>
</dbReference>
<evidence type="ECO:0000256" key="2">
    <source>
        <dbReference type="ARBA" id="ARBA00023315"/>
    </source>
</evidence>
<dbReference type="Pfam" id="PF01553">
    <property type="entry name" value="Acyltransferase"/>
    <property type="match status" value="1"/>
</dbReference>
<evidence type="ECO:0000313" key="4">
    <source>
        <dbReference type="EMBL" id="SDW18555.1"/>
    </source>
</evidence>
<keyword evidence="5" id="KW-1185">Reference proteome</keyword>
<dbReference type="OrthoDB" id="152799at2"/>
<evidence type="ECO:0000259" key="3">
    <source>
        <dbReference type="SMART" id="SM00563"/>
    </source>
</evidence>
<protein>
    <submittedName>
        <fullName evidence="4">1-acyl-sn-glycerol-3-phosphate acyltransferase</fullName>
    </submittedName>
</protein>
<sequence length="236" mass="28170">MITENKQPLFEKLFYLYDRRLIQKHFSAVHMHNNSIYTDDAALFYVNHSNWWDGLLIYFLNKHWFRHPGYVMMDEEGLREFPFFRRLGAYSVDRSSRRDVINALRYTEDKLVNGHHVWLFPQGAETHADQFPITLQPGISYLLPRVDVPFVPVTMHYTFLHHQKPEIFINIGPPLPRTPENLASRAAAQDALERHLQHQWDEMREDIAYEHLENYTTVLRGSQTMSSWWTSLRQKK</sequence>
<evidence type="ECO:0000313" key="5">
    <source>
        <dbReference type="Proteomes" id="UP000199488"/>
    </source>
</evidence>
<organism evidence="4 5">
    <name type="scientific">Marinococcus luteus</name>
    <dbReference type="NCBI Taxonomy" id="1122204"/>
    <lineage>
        <taxon>Bacteria</taxon>
        <taxon>Bacillati</taxon>
        <taxon>Bacillota</taxon>
        <taxon>Bacilli</taxon>
        <taxon>Bacillales</taxon>
        <taxon>Bacillaceae</taxon>
        <taxon>Marinococcus</taxon>
    </lineage>
</organism>
<dbReference type="PANTHER" id="PTHR10434">
    <property type="entry name" value="1-ACYL-SN-GLYCEROL-3-PHOSPHATE ACYLTRANSFERASE"/>
    <property type="match status" value="1"/>
</dbReference>
<dbReference type="InterPro" id="IPR002123">
    <property type="entry name" value="Plipid/glycerol_acylTrfase"/>
</dbReference>
<dbReference type="PANTHER" id="PTHR10434:SF11">
    <property type="entry name" value="1-ACYL-SN-GLYCEROL-3-PHOSPHATE ACYLTRANSFERASE"/>
    <property type="match status" value="1"/>
</dbReference>
<dbReference type="SUPFAM" id="SSF69593">
    <property type="entry name" value="Glycerol-3-phosphate (1)-acyltransferase"/>
    <property type="match status" value="1"/>
</dbReference>
<name>A0A1H2RGY9_9BACI</name>
<dbReference type="Proteomes" id="UP000199488">
    <property type="component" value="Unassembled WGS sequence"/>
</dbReference>
<dbReference type="EMBL" id="FNNC01000001">
    <property type="protein sequence ID" value="SDW18555.1"/>
    <property type="molecule type" value="Genomic_DNA"/>
</dbReference>
<feature type="domain" description="Phospholipid/glycerol acyltransferase" evidence="3">
    <location>
        <begin position="42"/>
        <end position="158"/>
    </location>
</feature>
<evidence type="ECO:0000256" key="1">
    <source>
        <dbReference type="ARBA" id="ARBA00022679"/>
    </source>
</evidence>
<gene>
    <name evidence="4" type="ORF">SAMN05421781_0761</name>
</gene>
<keyword evidence="1 4" id="KW-0808">Transferase</keyword>
<dbReference type="CDD" id="cd06551">
    <property type="entry name" value="LPLAT"/>
    <property type="match status" value="1"/>
</dbReference>
<dbReference type="GO" id="GO:0005886">
    <property type="term" value="C:plasma membrane"/>
    <property type="evidence" value="ECO:0007669"/>
    <property type="project" value="TreeGrafter"/>
</dbReference>
<accession>A0A1H2RGY9</accession>
<dbReference type="GO" id="GO:0006654">
    <property type="term" value="P:phosphatidic acid biosynthetic process"/>
    <property type="evidence" value="ECO:0007669"/>
    <property type="project" value="TreeGrafter"/>
</dbReference>
<dbReference type="AlphaFoldDB" id="A0A1H2RGY9"/>
<reference evidence="4 5" key="1">
    <citation type="submission" date="2016-10" db="EMBL/GenBank/DDBJ databases">
        <authorList>
            <person name="de Groot N.N."/>
        </authorList>
    </citation>
    <scope>NUCLEOTIDE SEQUENCE [LARGE SCALE GENOMIC DNA]</scope>
    <source>
        <strain evidence="4 5">DSM 23126</strain>
    </source>
</reference>
<keyword evidence="2 4" id="KW-0012">Acyltransferase</keyword>